<proteinExistence type="predicted"/>
<dbReference type="AlphaFoldDB" id="A0AAV3RFP9"/>
<organism evidence="2 3">
    <name type="scientific">Lithospermum erythrorhizon</name>
    <name type="common">Purple gromwell</name>
    <name type="synonym">Lithospermum officinale var. erythrorhizon</name>
    <dbReference type="NCBI Taxonomy" id="34254"/>
    <lineage>
        <taxon>Eukaryota</taxon>
        <taxon>Viridiplantae</taxon>
        <taxon>Streptophyta</taxon>
        <taxon>Embryophyta</taxon>
        <taxon>Tracheophyta</taxon>
        <taxon>Spermatophyta</taxon>
        <taxon>Magnoliopsida</taxon>
        <taxon>eudicotyledons</taxon>
        <taxon>Gunneridae</taxon>
        <taxon>Pentapetalae</taxon>
        <taxon>asterids</taxon>
        <taxon>lamiids</taxon>
        <taxon>Boraginales</taxon>
        <taxon>Boraginaceae</taxon>
        <taxon>Boraginoideae</taxon>
        <taxon>Lithospermeae</taxon>
        <taxon>Lithospermum</taxon>
    </lineage>
</organism>
<feature type="compositionally biased region" description="Acidic residues" evidence="1">
    <location>
        <begin position="235"/>
        <end position="245"/>
    </location>
</feature>
<dbReference type="EMBL" id="BAABME010009463">
    <property type="protein sequence ID" value="GAA0175214.1"/>
    <property type="molecule type" value="Genomic_DNA"/>
</dbReference>
<dbReference type="Proteomes" id="UP001454036">
    <property type="component" value="Unassembled WGS sequence"/>
</dbReference>
<feature type="compositionally biased region" description="Basic residues" evidence="1">
    <location>
        <begin position="250"/>
        <end position="259"/>
    </location>
</feature>
<evidence type="ECO:0000313" key="3">
    <source>
        <dbReference type="Proteomes" id="UP001454036"/>
    </source>
</evidence>
<evidence type="ECO:0000256" key="1">
    <source>
        <dbReference type="SAM" id="MobiDB-lite"/>
    </source>
</evidence>
<reference evidence="2 3" key="1">
    <citation type="submission" date="2024-01" db="EMBL/GenBank/DDBJ databases">
        <title>The complete chloroplast genome sequence of Lithospermum erythrorhizon: insights into the phylogenetic relationship among Boraginaceae species and the maternal lineages of purple gromwells.</title>
        <authorList>
            <person name="Okada T."/>
            <person name="Watanabe K."/>
        </authorList>
    </citation>
    <scope>NUCLEOTIDE SEQUENCE [LARGE SCALE GENOMIC DNA]</scope>
</reference>
<protein>
    <submittedName>
        <fullName evidence="2">Uncharacterized protein</fullName>
    </submittedName>
</protein>
<feature type="compositionally biased region" description="Low complexity" evidence="1">
    <location>
        <begin position="193"/>
        <end position="205"/>
    </location>
</feature>
<feature type="compositionally biased region" description="Basic and acidic residues" evidence="1">
    <location>
        <begin position="260"/>
        <end position="299"/>
    </location>
</feature>
<gene>
    <name evidence="2" type="ORF">LIER_28438</name>
</gene>
<accession>A0AAV3RFP9</accession>
<keyword evidence="3" id="KW-1185">Reference proteome</keyword>
<evidence type="ECO:0000313" key="2">
    <source>
        <dbReference type="EMBL" id="GAA0175214.1"/>
    </source>
</evidence>
<feature type="region of interest" description="Disordered" evidence="1">
    <location>
        <begin position="179"/>
        <end position="305"/>
    </location>
</feature>
<sequence length="453" mass="50054">MKSEFQMSMVGELSYFLGLVKKFGLENSKSKRILVATLVKVGEDVDSNLARASTKKKGDEEVVFNLTPIRSIPLVDNTLETTQDATPKIDNFYLSWVDYTNVRNADIDDRDADIRGDESHSKIPTKEDVVEEPIAPIVKGRVGDSTCADVVDLLEHPAGPSAADSIGKTVEPSNMSVNIGDVGSGFDNPEGGSVDVSSTDDTMTDAGKQASAERSVRRRTEPTVGEGVDDTLNVDIEELEIPEDAGQEKKKSKKRKHKRSADVGERFEPKKKLSKEERAAKRARRAEEKAKKATEKAADDDVVAEEQTSSEEDIVVVIIKRRKAKGKLKINENRSRVGKKRVPKNVLVVSTENVGLNSEEEKANCRFVASRRIAAEKTLSKITKKNADIMRILEGVEVMPIAKEVGPYYPKIVSIINAYFGKANEEETRYNLQLSEIVKEFTRGAIDTWPTKG</sequence>
<name>A0AAV3RFP9_LITER</name>
<comment type="caution">
    <text evidence="2">The sequence shown here is derived from an EMBL/GenBank/DDBJ whole genome shotgun (WGS) entry which is preliminary data.</text>
</comment>